<dbReference type="STRING" id="28087.Lsai_0258"/>
<organism evidence="3 4">
    <name type="scientific">Legionella sainthelensi</name>
    <dbReference type="NCBI Taxonomy" id="28087"/>
    <lineage>
        <taxon>Bacteria</taxon>
        <taxon>Pseudomonadati</taxon>
        <taxon>Pseudomonadota</taxon>
        <taxon>Gammaproteobacteria</taxon>
        <taxon>Legionellales</taxon>
        <taxon>Legionellaceae</taxon>
        <taxon>Legionella</taxon>
    </lineage>
</organism>
<name>A0A0W0YTL2_9GAMM</name>
<proteinExistence type="predicted"/>
<feature type="region of interest" description="Disordered" evidence="2">
    <location>
        <begin position="1"/>
        <end position="21"/>
    </location>
</feature>
<feature type="coiled-coil region" evidence="1">
    <location>
        <begin position="327"/>
        <end position="368"/>
    </location>
</feature>
<dbReference type="GO" id="GO:0051959">
    <property type="term" value="F:dynein light intermediate chain binding"/>
    <property type="evidence" value="ECO:0007669"/>
    <property type="project" value="TreeGrafter"/>
</dbReference>
<dbReference type="PANTHER" id="PTHR18947:SF28">
    <property type="entry name" value="GIRDIN, ISOFORM A"/>
    <property type="match status" value="1"/>
</dbReference>
<dbReference type="GO" id="GO:0030705">
    <property type="term" value="P:cytoskeleton-dependent intracellular transport"/>
    <property type="evidence" value="ECO:0007669"/>
    <property type="project" value="TreeGrafter"/>
</dbReference>
<dbReference type="GO" id="GO:0008017">
    <property type="term" value="F:microtubule binding"/>
    <property type="evidence" value="ECO:0007669"/>
    <property type="project" value="TreeGrafter"/>
</dbReference>
<dbReference type="eggNOG" id="COG0497">
    <property type="taxonomic scope" value="Bacteria"/>
</dbReference>
<sequence length="453" mass="50692">MASNELELEENLKKESNPSDKNRVLVEKTLEQMNFSDAAKQLLLDPNSPTSDIDSLQSIALTQEHLTQVKKSLGAIVDSLQDNPSLISRAAKFWGEIPLWQRILGGVAISGPTFLVGAAAHIGFLVTISGISALAYTTSGIILDDHHYHSKSIAQKLKEGIFGVAEVLELTIGALDSIRKKLAIEVERFKTENDRLAKEITHLNDEVETLSMQVECFQKTEALLRKQKTDLENIAITLKQDLEKNSKLFEANQLELARVKGWHEKSLEQLSQKASELSEVRKSMGTEVEKAKKIASTLETTVKFLTNTGINDTKQRQVFQEKLDKFLSEQTNSFDEITERMSNAEKELSEVKSELKESNERYKILLDLQERLICRLELLDQSVDSSINPEPTPQIIQAPTQNQEPAKTGGLLSVFGFMAKPLWPSSVPKIDQKEQEISENIEPNGGRKLTQSL</sequence>
<evidence type="ECO:0000313" key="3">
    <source>
        <dbReference type="EMBL" id="KTD60148.1"/>
    </source>
</evidence>
<keyword evidence="1" id="KW-0175">Coiled coil</keyword>
<dbReference type="PATRIC" id="fig|28087.4.peg.271"/>
<gene>
    <name evidence="3" type="ORF">Lsai_0258</name>
</gene>
<protein>
    <submittedName>
        <fullName evidence="3">Inclusion membrane protein A</fullName>
    </submittedName>
</protein>
<dbReference type="GO" id="GO:0031122">
    <property type="term" value="P:cytoplasmic microtubule organization"/>
    <property type="evidence" value="ECO:0007669"/>
    <property type="project" value="TreeGrafter"/>
</dbReference>
<dbReference type="GO" id="GO:0005815">
    <property type="term" value="C:microtubule organizing center"/>
    <property type="evidence" value="ECO:0007669"/>
    <property type="project" value="TreeGrafter"/>
</dbReference>
<reference evidence="3 4" key="1">
    <citation type="submission" date="2015-11" db="EMBL/GenBank/DDBJ databases">
        <title>Genomic analysis of 38 Legionella species identifies large and diverse effector repertoires.</title>
        <authorList>
            <person name="Burstein D."/>
            <person name="Amaro F."/>
            <person name="Zusman T."/>
            <person name="Lifshitz Z."/>
            <person name="Cohen O."/>
            <person name="Gilbert J.A."/>
            <person name="Pupko T."/>
            <person name="Shuman H.A."/>
            <person name="Segal G."/>
        </authorList>
    </citation>
    <scope>NUCLEOTIDE SEQUENCE [LARGE SCALE GENOMIC DNA]</scope>
    <source>
        <strain evidence="3 4">Mt.St.Helens-4</strain>
    </source>
</reference>
<dbReference type="InterPro" id="IPR049966">
    <property type="entry name" value="T4SS_LegC2C7"/>
</dbReference>
<evidence type="ECO:0000313" key="4">
    <source>
        <dbReference type="Proteomes" id="UP000054621"/>
    </source>
</evidence>
<comment type="caution">
    <text evidence="3">The sequence shown here is derived from an EMBL/GenBank/DDBJ whole genome shotgun (WGS) entry which is preliminary data.</text>
</comment>
<evidence type="ECO:0000256" key="2">
    <source>
        <dbReference type="SAM" id="MobiDB-lite"/>
    </source>
</evidence>
<dbReference type="GO" id="GO:0005737">
    <property type="term" value="C:cytoplasm"/>
    <property type="evidence" value="ECO:0007669"/>
    <property type="project" value="TreeGrafter"/>
</dbReference>
<feature type="compositionally biased region" description="Basic and acidic residues" evidence="2">
    <location>
        <begin position="10"/>
        <end position="21"/>
    </location>
</feature>
<accession>A0A0W0YTL2</accession>
<dbReference type="Proteomes" id="UP000054621">
    <property type="component" value="Unassembled WGS sequence"/>
</dbReference>
<evidence type="ECO:0000256" key="1">
    <source>
        <dbReference type="SAM" id="Coils"/>
    </source>
</evidence>
<dbReference type="RefSeq" id="WP_027269989.1">
    <property type="nucleotide sequence ID" value="NZ_CAAAJE010000005.1"/>
</dbReference>
<dbReference type="AlphaFoldDB" id="A0A0W0YTL2"/>
<dbReference type="EMBL" id="LNYV01000003">
    <property type="protein sequence ID" value="KTD60148.1"/>
    <property type="molecule type" value="Genomic_DNA"/>
</dbReference>
<dbReference type="NCBIfam" id="NF043058">
    <property type="entry name" value="T4SS_LegC2C7"/>
    <property type="match status" value="1"/>
</dbReference>
<dbReference type="OrthoDB" id="5653033at2"/>
<feature type="coiled-coil region" evidence="1">
    <location>
        <begin position="179"/>
        <end position="213"/>
    </location>
</feature>
<dbReference type="PANTHER" id="PTHR18947">
    <property type="entry name" value="HOOK PROTEINS"/>
    <property type="match status" value="1"/>
</dbReference>